<dbReference type="Proteomes" id="UP000095651">
    <property type="component" value="Unassembled WGS sequence"/>
</dbReference>
<keyword evidence="3 6" id="KW-0812">Transmembrane</keyword>
<feature type="transmembrane region" description="Helical" evidence="6">
    <location>
        <begin position="110"/>
        <end position="132"/>
    </location>
</feature>
<dbReference type="PROSITE" id="PS50850">
    <property type="entry name" value="MFS"/>
    <property type="match status" value="1"/>
</dbReference>
<accession>A0A174B4T1</accession>
<feature type="transmembrane region" description="Helical" evidence="6">
    <location>
        <begin position="318"/>
        <end position="342"/>
    </location>
</feature>
<dbReference type="AlphaFoldDB" id="A0A174B4T1"/>
<evidence type="ECO:0000313" key="9">
    <source>
        <dbReference type="Proteomes" id="UP000095651"/>
    </source>
</evidence>
<feature type="transmembrane region" description="Helical" evidence="6">
    <location>
        <begin position="232"/>
        <end position="254"/>
    </location>
</feature>
<keyword evidence="4 6" id="KW-1133">Transmembrane helix</keyword>
<evidence type="ECO:0000256" key="2">
    <source>
        <dbReference type="ARBA" id="ARBA00022448"/>
    </source>
</evidence>
<dbReference type="EMBL" id="CYZE01000003">
    <property type="protein sequence ID" value="CUN96111.1"/>
    <property type="molecule type" value="Genomic_DNA"/>
</dbReference>
<feature type="transmembrane region" description="Helical" evidence="6">
    <location>
        <begin position="409"/>
        <end position="428"/>
    </location>
</feature>
<evidence type="ECO:0000256" key="4">
    <source>
        <dbReference type="ARBA" id="ARBA00022989"/>
    </source>
</evidence>
<feature type="transmembrane region" description="Helical" evidence="6">
    <location>
        <begin position="177"/>
        <end position="199"/>
    </location>
</feature>
<keyword evidence="5 6" id="KW-0472">Membrane</keyword>
<dbReference type="InterPro" id="IPR011701">
    <property type="entry name" value="MFS"/>
</dbReference>
<proteinExistence type="predicted"/>
<dbReference type="GO" id="GO:0022857">
    <property type="term" value="F:transmembrane transporter activity"/>
    <property type="evidence" value="ECO:0007669"/>
    <property type="project" value="InterPro"/>
</dbReference>
<protein>
    <submittedName>
        <fullName evidence="8">Major facilitator superfamily protein</fullName>
    </submittedName>
</protein>
<name>A0A174B4T1_9FIRM</name>
<feature type="transmembrane region" description="Helical" evidence="6">
    <location>
        <begin position="260"/>
        <end position="282"/>
    </location>
</feature>
<feature type="domain" description="Major facilitator superfamily (MFS) profile" evidence="7">
    <location>
        <begin position="227"/>
        <end position="440"/>
    </location>
</feature>
<feature type="transmembrane region" description="Helical" evidence="6">
    <location>
        <begin position="51"/>
        <end position="72"/>
    </location>
</feature>
<feature type="transmembrane region" description="Helical" evidence="6">
    <location>
        <begin position="20"/>
        <end position="45"/>
    </location>
</feature>
<feature type="transmembrane region" description="Helical" evidence="6">
    <location>
        <begin position="84"/>
        <end position="104"/>
    </location>
</feature>
<dbReference type="GO" id="GO:0005886">
    <property type="term" value="C:plasma membrane"/>
    <property type="evidence" value="ECO:0007669"/>
    <property type="project" value="UniProtKB-SubCell"/>
</dbReference>
<keyword evidence="2" id="KW-0813">Transport</keyword>
<dbReference type="InterPro" id="IPR036259">
    <property type="entry name" value="MFS_trans_sf"/>
</dbReference>
<dbReference type="InterPro" id="IPR052528">
    <property type="entry name" value="Sugar_transport-like"/>
</dbReference>
<organism evidence="8 9">
    <name type="scientific">Hungatella hathewayi</name>
    <dbReference type="NCBI Taxonomy" id="154046"/>
    <lineage>
        <taxon>Bacteria</taxon>
        <taxon>Bacillati</taxon>
        <taxon>Bacillota</taxon>
        <taxon>Clostridia</taxon>
        <taxon>Lachnospirales</taxon>
        <taxon>Lachnospiraceae</taxon>
        <taxon>Hungatella</taxon>
    </lineage>
</organism>
<feature type="transmembrane region" description="Helical" evidence="6">
    <location>
        <begin position="153"/>
        <end position="171"/>
    </location>
</feature>
<evidence type="ECO:0000256" key="1">
    <source>
        <dbReference type="ARBA" id="ARBA00004651"/>
    </source>
</evidence>
<reference evidence="8 9" key="1">
    <citation type="submission" date="2015-09" db="EMBL/GenBank/DDBJ databases">
        <authorList>
            <consortium name="Pathogen Informatics"/>
        </authorList>
    </citation>
    <scope>NUCLEOTIDE SEQUENCE [LARGE SCALE GENOMIC DNA]</scope>
    <source>
        <strain evidence="8 9">2789STDY5608850</strain>
    </source>
</reference>
<evidence type="ECO:0000259" key="7">
    <source>
        <dbReference type="PROSITE" id="PS50850"/>
    </source>
</evidence>
<dbReference type="PANTHER" id="PTHR23526">
    <property type="entry name" value="INTEGRAL MEMBRANE TRANSPORT PROTEIN-RELATED"/>
    <property type="match status" value="1"/>
</dbReference>
<dbReference type="InterPro" id="IPR020846">
    <property type="entry name" value="MFS_dom"/>
</dbReference>
<evidence type="ECO:0000256" key="3">
    <source>
        <dbReference type="ARBA" id="ARBA00022692"/>
    </source>
</evidence>
<dbReference type="Pfam" id="PF07690">
    <property type="entry name" value="MFS_1"/>
    <property type="match status" value="1"/>
</dbReference>
<dbReference type="SUPFAM" id="SSF103473">
    <property type="entry name" value="MFS general substrate transporter"/>
    <property type="match status" value="1"/>
</dbReference>
<dbReference type="Gene3D" id="1.20.1250.20">
    <property type="entry name" value="MFS general substrate transporter like domains"/>
    <property type="match status" value="1"/>
</dbReference>
<evidence type="ECO:0000256" key="6">
    <source>
        <dbReference type="SAM" id="Phobius"/>
    </source>
</evidence>
<comment type="subcellular location">
    <subcellularLocation>
        <location evidence="1">Cell membrane</location>
        <topology evidence="1">Multi-pass membrane protein</topology>
    </subcellularLocation>
</comment>
<dbReference type="RefSeq" id="WP_055653919.1">
    <property type="nucleotide sequence ID" value="NZ_CABIXC010000003.1"/>
</dbReference>
<dbReference type="PANTHER" id="PTHR23526:SF2">
    <property type="entry name" value="MAJOR FACILITATOR SUPERFAMILY (MFS) PROFILE DOMAIN-CONTAINING PROTEIN"/>
    <property type="match status" value="1"/>
</dbReference>
<evidence type="ECO:0000313" key="8">
    <source>
        <dbReference type="EMBL" id="CUN96111.1"/>
    </source>
</evidence>
<feature type="transmembrane region" description="Helical" evidence="6">
    <location>
        <begin position="354"/>
        <end position="373"/>
    </location>
</feature>
<evidence type="ECO:0000256" key="5">
    <source>
        <dbReference type="ARBA" id="ARBA00023136"/>
    </source>
</evidence>
<sequence length="440" mass="48311">MKPRPGGEGLPDSRPRTCFLVQAGFGTAFTYLTSGVFLSGLAILMGAGDILVSYLSVIVNICGVLILVFPAFLERFTSRKKMTVALTILSRLATLFLVTIPVLFPARVQLYVFVPTVVAAFALQAQTTVVLNQWMLGFIDDKRSGRYISLRQTLTLTVTVVLSLAGGRFMDLMGGKYIGFAILFAAAALMGSFEVILLAGTPDGEPYQSSSRGCRFRDIAGLPLKNRCFTGFVAYIFIFYLLLTISDSYTMVYMMKYLALPYQIVTGLYMIISLPQIVLLSFWGRLSDRCGHEFTLKMSIWFFAGETLFMSFATAQNWYLFIPAAFLISSAANAGFVISVFNRRYELMPADNRIVYDNFYTAAIGLGSILGPLTGGSVKGLIDARTAAAGSAAIGSAVAGSAAFTGIRVLYLISTAGILLLQFTYFYFRRRQKIRESQKH</sequence>
<gene>
    <name evidence="8" type="ORF">ERS852407_01490</name>
</gene>